<keyword evidence="7" id="KW-1133">Transmembrane helix</keyword>
<keyword evidence="9" id="KW-1185">Reference proteome</keyword>
<evidence type="ECO:0000256" key="3">
    <source>
        <dbReference type="ARBA" id="ARBA00021840"/>
    </source>
</evidence>
<evidence type="ECO:0000256" key="4">
    <source>
        <dbReference type="ARBA" id="ARBA00023054"/>
    </source>
</evidence>
<keyword evidence="5" id="KW-0233">DNA recombination</keyword>
<sequence length="474" mass="52671">MDSVIFIVGDVPVTLGLAIAAGAALVALLLMGLLITALRTGARRVAETAQQAAEALRANFVQQLAERDGRIQNLDEQLWRERQANAGLLAETAALKARMAEQSRQSEENLKRFETARAQMTDEFKAIAGDVLKSHGETFSKQNREQVDILLKPLHEKIVEFHSGLLKDRSAMSEQIRALAESNLQITTEAANLTRALKGNSQTQGAWGEMILSTILERSGLREGEQYLTQQSHIGDDRARLRTDVEILMPNDDRMIIDSKVSLTAFEAHVNCEDEDERARHLAAHITSIRTHIRTLGEKNYQRHARSSLDYVMMFVPIEAALSAAIGGDAKLFEYGMSQGVMLTTPTTLMTVLRTVRNVWDIEKRHQNAEEIAERAGSLYEKVAGFLTNMDRLGQSLDKAQQNFSEARNQLSTGRGNVLRQIEMLRELGAKTSKQLPQGWDGEQDAPEGVSLAQSTERLEEVEFDGPQVRLAGE</sequence>
<accession>A0ABQ5W046</accession>
<dbReference type="RefSeq" id="WP_284338688.1">
    <property type="nucleotide sequence ID" value="NZ_BSNS01000002.1"/>
</dbReference>
<dbReference type="InterPro" id="IPR003798">
    <property type="entry name" value="DNA_recombination_RmuC"/>
</dbReference>
<evidence type="ECO:0000256" key="2">
    <source>
        <dbReference type="ARBA" id="ARBA00009840"/>
    </source>
</evidence>
<protein>
    <recommendedName>
        <fullName evidence="3">DNA recombination protein RmuC homolog</fullName>
    </recommendedName>
</protein>
<name>A0ABQ5W046_9HYPH</name>
<dbReference type="EMBL" id="BSNS01000002">
    <property type="protein sequence ID" value="GLQ53242.1"/>
    <property type="molecule type" value="Genomic_DNA"/>
</dbReference>
<proteinExistence type="inferred from homology"/>
<keyword evidence="7" id="KW-0472">Membrane</keyword>
<reference evidence="9" key="1">
    <citation type="journal article" date="2019" name="Int. J. Syst. Evol. Microbiol.">
        <title>The Global Catalogue of Microorganisms (GCM) 10K type strain sequencing project: providing services to taxonomists for standard genome sequencing and annotation.</title>
        <authorList>
            <consortium name="The Broad Institute Genomics Platform"/>
            <consortium name="The Broad Institute Genome Sequencing Center for Infectious Disease"/>
            <person name="Wu L."/>
            <person name="Ma J."/>
        </authorList>
    </citation>
    <scope>NUCLEOTIDE SEQUENCE [LARGE SCALE GENOMIC DNA]</scope>
    <source>
        <strain evidence="9">NBRC 112416</strain>
    </source>
</reference>
<evidence type="ECO:0000256" key="6">
    <source>
        <dbReference type="SAM" id="Coils"/>
    </source>
</evidence>
<organism evidence="8 9">
    <name type="scientific">Devosia nitrariae</name>
    <dbReference type="NCBI Taxonomy" id="2071872"/>
    <lineage>
        <taxon>Bacteria</taxon>
        <taxon>Pseudomonadati</taxon>
        <taxon>Pseudomonadota</taxon>
        <taxon>Alphaproteobacteria</taxon>
        <taxon>Hyphomicrobiales</taxon>
        <taxon>Devosiaceae</taxon>
        <taxon>Devosia</taxon>
    </lineage>
</organism>
<evidence type="ECO:0000256" key="7">
    <source>
        <dbReference type="SAM" id="Phobius"/>
    </source>
</evidence>
<evidence type="ECO:0000313" key="8">
    <source>
        <dbReference type="EMBL" id="GLQ53242.1"/>
    </source>
</evidence>
<evidence type="ECO:0000313" key="9">
    <source>
        <dbReference type="Proteomes" id="UP001156691"/>
    </source>
</evidence>
<keyword evidence="4 6" id="KW-0175">Coiled coil</keyword>
<dbReference type="PANTHER" id="PTHR30563:SF0">
    <property type="entry name" value="DNA RECOMBINATION PROTEIN RMUC"/>
    <property type="match status" value="1"/>
</dbReference>
<comment type="similarity">
    <text evidence="2">Belongs to the RmuC family.</text>
</comment>
<gene>
    <name evidence="8" type="ORF">GCM10010862_05000</name>
</gene>
<keyword evidence="7" id="KW-0812">Transmembrane</keyword>
<dbReference type="Proteomes" id="UP001156691">
    <property type="component" value="Unassembled WGS sequence"/>
</dbReference>
<comment type="function">
    <text evidence="1">Involved in DNA recombination.</text>
</comment>
<comment type="caution">
    <text evidence="8">The sequence shown here is derived from an EMBL/GenBank/DDBJ whole genome shotgun (WGS) entry which is preliminary data.</text>
</comment>
<dbReference type="Pfam" id="PF02646">
    <property type="entry name" value="RmuC"/>
    <property type="match status" value="1"/>
</dbReference>
<feature type="coiled-coil region" evidence="6">
    <location>
        <begin position="96"/>
        <end position="123"/>
    </location>
</feature>
<evidence type="ECO:0000256" key="5">
    <source>
        <dbReference type="ARBA" id="ARBA00023172"/>
    </source>
</evidence>
<evidence type="ECO:0000256" key="1">
    <source>
        <dbReference type="ARBA" id="ARBA00003416"/>
    </source>
</evidence>
<dbReference type="PANTHER" id="PTHR30563">
    <property type="entry name" value="DNA RECOMBINATION PROTEIN RMUC"/>
    <property type="match status" value="1"/>
</dbReference>
<feature type="transmembrane region" description="Helical" evidence="7">
    <location>
        <begin position="12"/>
        <end position="35"/>
    </location>
</feature>